<dbReference type="PIRSF" id="PIRSF020634">
    <property type="entry name" value="TerY_vWA"/>
    <property type="match status" value="1"/>
</dbReference>
<sequence length="222" mass="24109">MATYQLNSSSDLIDNPSPRCACMLVLDTSASMFGQPMRELNAGVQAFISAIKEDDMAACSVELGVITAGGKVTEQLPFTTAMNISQCRHFTASGLTPLGSAMELALDRLEERTAAYRKAGVAYYQPWLVVISDGVPTDQWQAVSARARALAKQRKMVVMPVGVEEADLDALSAFSTRPAKRLDGLKFREFFLWLSASMSRVSASASTTEQIKLPPTDSWDSI</sequence>
<dbReference type="PROSITE" id="PS50234">
    <property type="entry name" value="VWFA"/>
    <property type="match status" value="1"/>
</dbReference>
<organism evidence="2 3">
    <name type="scientific">Billgrantia endophytica</name>
    <dbReference type="NCBI Taxonomy" id="2033802"/>
    <lineage>
        <taxon>Bacteria</taxon>
        <taxon>Pseudomonadati</taxon>
        <taxon>Pseudomonadota</taxon>
        <taxon>Gammaproteobacteria</taxon>
        <taxon>Oceanospirillales</taxon>
        <taxon>Halomonadaceae</taxon>
        <taxon>Billgrantia</taxon>
    </lineage>
</organism>
<dbReference type="AlphaFoldDB" id="A0A2N7U755"/>
<comment type="caution">
    <text evidence="2">The sequence shown here is derived from an EMBL/GenBank/DDBJ whole genome shotgun (WGS) entry which is preliminary data.</text>
</comment>
<feature type="domain" description="VWFA" evidence="1">
    <location>
        <begin position="21"/>
        <end position="201"/>
    </location>
</feature>
<reference evidence="2 3" key="1">
    <citation type="submission" date="2018-01" db="EMBL/GenBank/DDBJ databases">
        <title>Halomonas endophytica sp. nov., isolated from storage liquid in the stems of Populus euphratica.</title>
        <authorList>
            <person name="Chen C."/>
        </authorList>
    </citation>
    <scope>NUCLEOTIDE SEQUENCE [LARGE SCALE GENOMIC DNA]</scope>
    <source>
        <strain evidence="2 3">MC28</strain>
    </source>
</reference>
<gene>
    <name evidence="2" type="ORF">C1H69_07805</name>
</gene>
<dbReference type="SMART" id="SM00327">
    <property type="entry name" value="VWA"/>
    <property type="match status" value="1"/>
</dbReference>
<dbReference type="SUPFAM" id="SSF53300">
    <property type="entry name" value="vWA-like"/>
    <property type="match status" value="1"/>
</dbReference>
<dbReference type="GO" id="GO:0016740">
    <property type="term" value="F:transferase activity"/>
    <property type="evidence" value="ECO:0007669"/>
    <property type="project" value="UniProtKB-KW"/>
</dbReference>
<dbReference type="Pfam" id="PF00092">
    <property type="entry name" value="VWA"/>
    <property type="match status" value="1"/>
</dbReference>
<protein>
    <submittedName>
        <fullName evidence="2">Glycosyl transferase family 2</fullName>
    </submittedName>
</protein>
<evidence type="ECO:0000313" key="3">
    <source>
        <dbReference type="Proteomes" id="UP000235803"/>
    </source>
</evidence>
<dbReference type="InterPro" id="IPR002035">
    <property type="entry name" value="VWF_A"/>
</dbReference>
<name>A0A2N7U755_9GAMM</name>
<accession>A0A2N7U755</accession>
<dbReference type="Proteomes" id="UP000235803">
    <property type="component" value="Unassembled WGS sequence"/>
</dbReference>
<dbReference type="RefSeq" id="WP_102652831.1">
    <property type="nucleotide sequence ID" value="NZ_PNRF01000013.1"/>
</dbReference>
<dbReference type="Gene3D" id="3.40.50.410">
    <property type="entry name" value="von Willebrand factor, type A domain"/>
    <property type="match status" value="1"/>
</dbReference>
<keyword evidence="3" id="KW-1185">Reference proteome</keyword>
<dbReference type="InterPro" id="IPR011392">
    <property type="entry name" value="Tellurite-R_TerY"/>
</dbReference>
<dbReference type="InterPro" id="IPR036465">
    <property type="entry name" value="vWFA_dom_sf"/>
</dbReference>
<dbReference type="OrthoDB" id="9806395at2"/>
<keyword evidence="2" id="KW-0808">Transferase</keyword>
<evidence type="ECO:0000259" key="1">
    <source>
        <dbReference type="PROSITE" id="PS50234"/>
    </source>
</evidence>
<dbReference type="EMBL" id="PNRF01000013">
    <property type="protein sequence ID" value="PMR76260.1"/>
    <property type="molecule type" value="Genomic_DNA"/>
</dbReference>
<proteinExistence type="predicted"/>
<evidence type="ECO:0000313" key="2">
    <source>
        <dbReference type="EMBL" id="PMR76260.1"/>
    </source>
</evidence>